<accession>E6QLQ8</accession>
<comment type="similarity">
    <text evidence="1">Belongs to the N(4)/N(6)-methyltransferase family.</text>
</comment>
<evidence type="ECO:0000259" key="5">
    <source>
        <dbReference type="Pfam" id="PF01555"/>
    </source>
</evidence>
<feature type="domain" description="DNA methylase N-4/N-6" evidence="5">
    <location>
        <begin position="85"/>
        <end position="411"/>
    </location>
</feature>
<evidence type="ECO:0000256" key="3">
    <source>
        <dbReference type="ARBA" id="ARBA00022679"/>
    </source>
</evidence>
<dbReference type="GO" id="GO:0032259">
    <property type="term" value="P:methylation"/>
    <property type="evidence" value="ECO:0007669"/>
    <property type="project" value="UniProtKB-KW"/>
</dbReference>
<dbReference type="SUPFAM" id="SSF53335">
    <property type="entry name" value="S-adenosyl-L-methionine-dependent methyltransferases"/>
    <property type="match status" value="1"/>
</dbReference>
<dbReference type="EMBL" id="CABQ01000191">
    <property type="protein sequence ID" value="CBI08179.1"/>
    <property type="molecule type" value="Genomic_DNA"/>
</dbReference>
<dbReference type="Gene3D" id="3.40.50.150">
    <property type="entry name" value="Vaccinia Virus protein VP39"/>
    <property type="match status" value="1"/>
</dbReference>
<name>E6QLQ8_9ZZZZ</name>
<dbReference type="PROSITE" id="PS00092">
    <property type="entry name" value="N6_MTASE"/>
    <property type="match status" value="1"/>
</dbReference>
<keyword evidence="2 6" id="KW-0489">Methyltransferase</keyword>
<comment type="caution">
    <text evidence="6">The sequence shown here is derived from an EMBL/GenBank/DDBJ whole genome shotgun (WGS) entry which is preliminary data.</text>
</comment>
<keyword evidence="4" id="KW-0949">S-adenosyl-L-methionine</keyword>
<keyword evidence="3 6" id="KW-0808">Transferase</keyword>
<evidence type="ECO:0000256" key="1">
    <source>
        <dbReference type="ARBA" id="ARBA00006594"/>
    </source>
</evidence>
<organism evidence="6">
    <name type="scientific">mine drainage metagenome</name>
    <dbReference type="NCBI Taxonomy" id="410659"/>
    <lineage>
        <taxon>unclassified sequences</taxon>
        <taxon>metagenomes</taxon>
        <taxon>ecological metagenomes</taxon>
    </lineage>
</organism>
<evidence type="ECO:0000313" key="6">
    <source>
        <dbReference type="EMBL" id="CBI08179.1"/>
    </source>
</evidence>
<protein>
    <submittedName>
        <fullName evidence="6">Methyltransferase</fullName>
    </submittedName>
</protein>
<dbReference type="InterPro" id="IPR002941">
    <property type="entry name" value="DNA_methylase_N4/N6"/>
</dbReference>
<dbReference type="Pfam" id="PF01555">
    <property type="entry name" value="N6_N4_Mtase"/>
    <property type="match status" value="1"/>
</dbReference>
<dbReference type="AlphaFoldDB" id="E6QLQ8"/>
<evidence type="ECO:0000256" key="2">
    <source>
        <dbReference type="ARBA" id="ARBA00022603"/>
    </source>
</evidence>
<reference evidence="6" key="1">
    <citation type="submission" date="2009-10" db="EMBL/GenBank/DDBJ databases">
        <title>Diversity of trophic interactions inside an arsenic-rich microbial ecosystem.</title>
        <authorList>
            <person name="Bertin P.N."/>
            <person name="Heinrich-Salmeron A."/>
            <person name="Pelletier E."/>
            <person name="Goulhen-Chollet F."/>
            <person name="Arsene-Ploetze F."/>
            <person name="Gallien S."/>
            <person name="Calteau A."/>
            <person name="Vallenet D."/>
            <person name="Casiot C."/>
            <person name="Chane-Woon-Ming B."/>
            <person name="Giloteaux L."/>
            <person name="Barakat M."/>
            <person name="Bonnefoy V."/>
            <person name="Bruneel O."/>
            <person name="Chandler M."/>
            <person name="Cleiss J."/>
            <person name="Duran R."/>
            <person name="Elbaz-Poulichet F."/>
            <person name="Fonknechten N."/>
            <person name="Lauga B."/>
            <person name="Mornico D."/>
            <person name="Ortet P."/>
            <person name="Schaeffer C."/>
            <person name="Siguier P."/>
            <person name="Alexander Thil Smith A."/>
            <person name="Van Dorsselaer A."/>
            <person name="Weissenbach J."/>
            <person name="Medigue C."/>
            <person name="Le Paslier D."/>
        </authorList>
    </citation>
    <scope>NUCLEOTIDE SEQUENCE</scope>
</reference>
<dbReference type="InterPro" id="IPR029063">
    <property type="entry name" value="SAM-dependent_MTases_sf"/>
</dbReference>
<dbReference type="GO" id="GO:0008170">
    <property type="term" value="F:N-methyltransferase activity"/>
    <property type="evidence" value="ECO:0007669"/>
    <property type="project" value="InterPro"/>
</dbReference>
<gene>
    <name evidence="6" type="ORF">CARN6_1621</name>
</gene>
<evidence type="ECO:0000256" key="4">
    <source>
        <dbReference type="ARBA" id="ARBA00022691"/>
    </source>
</evidence>
<dbReference type="GO" id="GO:0003677">
    <property type="term" value="F:DNA binding"/>
    <property type="evidence" value="ECO:0007669"/>
    <property type="project" value="InterPro"/>
</dbReference>
<dbReference type="InterPro" id="IPR002295">
    <property type="entry name" value="N4/N6-MTase_EcoPI_Mod-like"/>
</dbReference>
<dbReference type="InterPro" id="IPR002052">
    <property type="entry name" value="DNA_methylase_N6_adenine_CS"/>
</dbReference>
<proteinExistence type="inferred from homology"/>
<sequence>MPSPYDHLDRESLIKLLQRRDADRSLGLVWEREGIEMDRALNDDYVAMSLVADLSHGGDPWENLIIEGDNFDALRALRVSHKEKVRCIYIDPPYNTQKKDFVYNDRFVDKTHRFRHSLWLEFMYQRLTIARDLLSEDGVILVSIDDHEVFRLGMLMDRVFGEENKTGVIVWKNVTDNNPSRVATEHEYVLVYMKDKSSCPPVWKSPDLAVKALMLEKERELLADYEGLESLQAAYTTWLREHKDQLSPLDRYKYIDAGGIYTGSQSVHNPGREGYRYDVLHNVTGRPCKLPLMGYRFPESTMRNLVRDGRILFGADENKIIELKVYLRDYQQKLSSVMAMDGRAGANELRGIFPGAGKVFNNPKPVEFLSNLLSFVTSGDDLVLDFFAGSGSTAQAVHDLNRADGQSRRYILISSTEATNEEPSKNLCRDVCAERIRRVTDNGFAYLRTRRIAKHRLTMKLDHAEIWNALQLLHERPVSPWSGHGLSADVGMAYLRDFSEPSLSILAEWRTTFTDLPVTLYSWSPERVKALVPDTVRCQPIPQHLRDRFGR</sequence>
<dbReference type="PRINTS" id="PR00506">
    <property type="entry name" value="D21N6MTFRASE"/>
</dbReference>